<dbReference type="EMBL" id="JABCIY010000257">
    <property type="protein sequence ID" value="KAF7186354.1"/>
    <property type="molecule type" value="Genomic_DNA"/>
</dbReference>
<evidence type="ECO:0000313" key="2">
    <source>
        <dbReference type="Proteomes" id="UP000660729"/>
    </source>
</evidence>
<evidence type="ECO:0000313" key="1">
    <source>
        <dbReference type="EMBL" id="KAF7186354.1"/>
    </source>
</evidence>
<accession>A0A8H6R759</accession>
<dbReference type="Proteomes" id="UP000660729">
    <property type="component" value="Unassembled WGS sequence"/>
</dbReference>
<dbReference type="AlphaFoldDB" id="A0A8H6R759"/>
<keyword evidence="2" id="KW-1185">Reference proteome</keyword>
<gene>
    <name evidence="1" type="ORF">HII31_12285</name>
</gene>
<protein>
    <submittedName>
        <fullName evidence="1">Uncharacterized protein</fullName>
    </submittedName>
</protein>
<comment type="caution">
    <text evidence="1">The sequence shown here is derived from an EMBL/GenBank/DDBJ whole genome shotgun (WGS) entry which is preliminary data.</text>
</comment>
<organism evidence="1 2">
    <name type="scientific">Pseudocercospora fuligena</name>
    <dbReference type="NCBI Taxonomy" id="685502"/>
    <lineage>
        <taxon>Eukaryota</taxon>
        <taxon>Fungi</taxon>
        <taxon>Dikarya</taxon>
        <taxon>Ascomycota</taxon>
        <taxon>Pezizomycotina</taxon>
        <taxon>Dothideomycetes</taxon>
        <taxon>Dothideomycetidae</taxon>
        <taxon>Mycosphaerellales</taxon>
        <taxon>Mycosphaerellaceae</taxon>
        <taxon>Pseudocercospora</taxon>
    </lineage>
</organism>
<proteinExistence type="predicted"/>
<name>A0A8H6R759_9PEZI</name>
<reference evidence="1" key="1">
    <citation type="submission" date="2020-04" db="EMBL/GenBank/DDBJ databases">
        <title>Draft genome resource of the tomato pathogen Pseudocercospora fuligena.</title>
        <authorList>
            <person name="Zaccaron A."/>
        </authorList>
    </citation>
    <scope>NUCLEOTIDE SEQUENCE</scope>
    <source>
        <strain evidence="1">PF001</strain>
    </source>
</reference>
<sequence>MEGAKDVRLPIRQRWSWRKDALRRVAKLLPPIARRGGDGLLPGHDSALEQGDADAQLAMQMQAEEDESAGVDITQAWSALALTERKGG</sequence>